<evidence type="ECO:0000259" key="3">
    <source>
        <dbReference type="Pfam" id="PF20684"/>
    </source>
</evidence>
<feature type="transmembrane region" description="Helical" evidence="2">
    <location>
        <begin position="255"/>
        <end position="274"/>
    </location>
</feature>
<reference evidence="4 5" key="1">
    <citation type="journal article" date="2018" name="BMC Genomics">
        <title>Genomic evidence for intraspecific hybridization in a clonal and extremely halotolerant yeast.</title>
        <authorList>
            <person name="Gostincar C."/>
            <person name="Stajich J.E."/>
            <person name="Zupancic J."/>
            <person name="Zalar P."/>
            <person name="Gunde-Cimerman N."/>
        </authorList>
    </citation>
    <scope>NUCLEOTIDE SEQUENCE [LARGE SCALE GENOMIC DNA]</scope>
    <source>
        <strain evidence="4 5">EXF-562</strain>
    </source>
</reference>
<feature type="domain" description="Rhodopsin" evidence="3">
    <location>
        <begin position="29"/>
        <end position="284"/>
    </location>
</feature>
<evidence type="ECO:0000313" key="4">
    <source>
        <dbReference type="EMBL" id="RMZ03212.1"/>
    </source>
</evidence>
<feature type="transmembrane region" description="Helical" evidence="2">
    <location>
        <begin position="223"/>
        <end position="243"/>
    </location>
</feature>
<name>A0A3M7GRB4_HORWE</name>
<dbReference type="PANTHER" id="PTHR39614:SF2">
    <property type="entry name" value="INTEGRAL MEMBRANE PROTEIN"/>
    <property type="match status" value="1"/>
</dbReference>
<keyword evidence="2" id="KW-0472">Membrane</keyword>
<gene>
    <name evidence="4" type="ORF">D0860_06898</name>
</gene>
<sequence>MSQHREGYQDALNLVVSLCLIYTLCIACVRIWIRRGSYGTDDLVIAIGTIITLCNSGANYAALANGLGTKWPSLREWKSLPDLNGVSMSFSSEYRDRLFFADKRQASFAGVVTFIAGLYISKCAMLTFLTRITKTPSQIKLYLICNAIVASLGVVSALVGTVGCPTASGYYWAFFDNRVSCPGQNARWQAITGLDLATELLLMALPCQLVWGLQMPFRKKAMILIAFYLRIPVLGFSIGRNYYTMRLRLPETDPGTGGALVVIWLEVELAYALAASTLSALKAFTESFNSGFGLGFTRGKSESGYGMADVSDNSAKSKSGAAVDSSIDASRKDSIAQSTTKNDPDVMISPITPMPETIEEFQPLRLRPEVGINHIAHVSVEPSYTDQGHWREGVSRDGSQTSSEGDDMVIVRETAYEVQHDSAPMLPQQVRSAQV</sequence>
<protein>
    <recommendedName>
        <fullName evidence="3">Rhodopsin domain-containing protein</fullName>
    </recommendedName>
</protein>
<feature type="transmembrane region" description="Helical" evidence="2">
    <location>
        <begin position="141"/>
        <end position="168"/>
    </location>
</feature>
<feature type="transmembrane region" description="Helical" evidence="2">
    <location>
        <begin position="106"/>
        <end position="129"/>
    </location>
</feature>
<feature type="transmembrane region" description="Helical" evidence="2">
    <location>
        <begin position="12"/>
        <end position="33"/>
    </location>
</feature>
<dbReference type="Pfam" id="PF20684">
    <property type="entry name" value="Fung_rhodopsin"/>
    <property type="match status" value="1"/>
</dbReference>
<dbReference type="PANTHER" id="PTHR39614">
    <property type="entry name" value="INTEGRAL MEMBRANE PROTEIN"/>
    <property type="match status" value="1"/>
</dbReference>
<evidence type="ECO:0000313" key="5">
    <source>
        <dbReference type="Proteomes" id="UP000280598"/>
    </source>
</evidence>
<comment type="caution">
    <text evidence="4">The sequence shown here is derived from an EMBL/GenBank/DDBJ whole genome shotgun (WGS) entry which is preliminary data.</text>
</comment>
<proteinExistence type="predicted"/>
<dbReference type="AlphaFoldDB" id="A0A3M7GRB4"/>
<dbReference type="EMBL" id="QWIS01000170">
    <property type="protein sequence ID" value="RMZ03212.1"/>
    <property type="molecule type" value="Genomic_DNA"/>
</dbReference>
<feature type="region of interest" description="Disordered" evidence="1">
    <location>
        <begin position="383"/>
        <end position="407"/>
    </location>
</feature>
<feature type="region of interest" description="Disordered" evidence="1">
    <location>
        <begin position="310"/>
        <end position="351"/>
    </location>
</feature>
<evidence type="ECO:0000256" key="2">
    <source>
        <dbReference type="SAM" id="Phobius"/>
    </source>
</evidence>
<dbReference type="InterPro" id="IPR049326">
    <property type="entry name" value="Rhodopsin_dom_fungi"/>
</dbReference>
<accession>A0A3M7GRB4</accession>
<dbReference type="Proteomes" id="UP000280598">
    <property type="component" value="Unassembled WGS sequence"/>
</dbReference>
<organism evidence="4 5">
    <name type="scientific">Hortaea werneckii</name>
    <name type="common">Black yeast</name>
    <name type="synonym">Cladosporium werneckii</name>
    <dbReference type="NCBI Taxonomy" id="91943"/>
    <lineage>
        <taxon>Eukaryota</taxon>
        <taxon>Fungi</taxon>
        <taxon>Dikarya</taxon>
        <taxon>Ascomycota</taxon>
        <taxon>Pezizomycotina</taxon>
        <taxon>Dothideomycetes</taxon>
        <taxon>Dothideomycetidae</taxon>
        <taxon>Mycosphaerellales</taxon>
        <taxon>Teratosphaeriaceae</taxon>
        <taxon>Hortaea</taxon>
    </lineage>
</organism>
<evidence type="ECO:0000256" key="1">
    <source>
        <dbReference type="SAM" id="MobiDB-lite"/>
    </source>
</evidence>
<keyword evidence="2" id="KW-1133">Transmembrane helix</keyword>
<dbReference type="VEuPathDB" id="FungiDB:BTJ68_02431"/>
<keyword evidence="2" id="KW-0812">Transmembrane</keyword>